<protein>
    <submittedName>
        <fullName evidence="1">Iron-dependent oxidoreductase EgtB protein</fullName>
    </submittedName>
</protein>
<comment type="caution">
    <text evidence="1">The sequence shown here is derived from an EMBL/GenBank/DDBJ whole genome shotgun (WGS) entry which is preliminary data.</text>
</comment>
<evidence type="ECO:0000313" key="2">
    <source>
        <dbReference type="Proteomes" id="UP000006242"/>
    </source>
</evidence>
<gene>
    <name evidence="1" type="primary">egtB</name>
    <name evidence="1" type="ORF">SSPSH_002024</name>
</gene>
<dbReference type="EMBL" id="AFNV02000013">
    <property type="protein sequence ID" value="ERJ18947.1"/>
    <property type="molecule type" value="Genomic_DNA"/>
</dbReference>
<reference evidence="1 2" key="2">
    <citation type="journal article" date="2013" name="PLoS ONE">
        <title>INDIGO - INtegrated Data Warehouse of MIcrobial GenOmes with Examples from the Red Sea Extremophiles.</title>
        <authorList>
            <person name="Alam I."/>
            <person name="Antunes A."/>
            <person name="Kamau A.A."/>
            <person name="Ba Alawi W."/>
            <person name="Kalkatawi M."/>
            <person name="Stingl U."/>
            <person name="Bajic V.B."/>
        </authorList>
    </citation>
    <scope>NUCLEOTIDE SEQUENCE [LARGE SCALE GENOMIC DNA]</scope>
    <source>
        <strain evidence="1 2">E1L3A</strain>
    </source>
</reference>
<evidence type="ECO:0000313" key="1">
    <source>
        <dbReference type="EMBL" id="ERJ18947.1"/>
    </source>
</evidence>
<organism evidence="1 2">
    <name type="scientific">Salinisphaera shabanensis E1L3A</name>
    <dbReference type="NCBI Taxonomy" id="1033802"/>
    <lineage>
        <taxon>Bacteria</taxon>
        <taxon>Pseudomonadati</taxon>
        <taxon>Pseudomonadota</taxon>
        <taxon>Gammaproteobacteria</taxon>
        <taxon>Salinisphaerales</taxon>
        <taxon>Salinisphaeraceae</taxon>
        <taxon>Salinisphaera</taxon>
    </lineage>
</organism>
<sequence>MTANPPSRIAQLRQASVAMLDGLTPAQQRCQSHPELSPMLWHVGHVLFMETYWLAERVFGDTSVTNAWRDLYVPELAAKDERSARLPEAPDLRRWASQIAEQNDANWQHARNVDHPLLADGYLAAFVRQHYAQHLETMRLVRTQLALAEYTPAPTAIEAESPDTVFETVGAHVVDIGTATIDAYDNEQPVFTAYPETFAIAARCVTNAQWLGFIDAGGYQNADWWDDAGWAWRESAQVEHPQHWHALENGWFIPTPEFADIAQAPVHGIGWYEARAYARYAGARLPRELEWEAARRAGVLSGVGQVWEWCADAFYPYPGFCAFPYDGYSMPWFDGGHFVARGASLHSEIEIRRPGFRNFYPPTHRHIHAGLRLAYT</sequence>
<keyword evidence="2" id="KW-1185">Reference proteome</keyword>
<reference evidence="1 2" key="1">
    <citation type="journal article" date="2011" name="J. Bacteriol.">
        <title>Genome sequence of Salinisphaera shabanensis, a gammaproteobacterium from the harsh, variable environment of the brine-seawater interface of the Shaban Deep in the Red Sea.</title>
        <authorList>
            <person name="Antunes A."/>
            <person name="Alam I."/>
            <person name="Bajic V.B."/>
            <person name="Stingl U."/>
        </authorList>
    </citation>
    <scope>NUCLEOTIDE SEQUENCE [LARGE SCALE GENOMIC DNA]</scope>
    <source>
        <strain evidence="1 2">E1L3A</strain>
    </source>
</reference>
<accession>A0ACB4V5F9</accession>
<proteinExistence type="predicted"/>
<dbReference type="Proteomes" id="UP000006242">
    <property type="component" value="Unassembled WGS sequence"/>
</dbReference>
<name>A0ACB4V5F9_9GAMM</name>